<keyword evidence="4 6" id="KW-1133">Transmembrane helix</keyword>
<feature type="domain" description="Root UVB sensitive protein C-terminal" evidence="8">
    <location>
        <begin position="83"/>
        <end position="241"/>
    </location>
</feature>
<proteinExistence type="inferred from homology"/>
<evidence type="ECO:0000256" key="2">
    <source>
        <dbReference type="ARBA" id="ARBA00007558"/>
    </source>
</evidence>
<evidence type="ECO:0000259" key="7">
    <source>
        <dbReference type="Pfam" id="PF04884"/>
    </source>
</evidence>
<accession>A0AAD9NXS1</accession>
<dbReference type="InterPro" id="IPR055412">
    <property type="entry name" value="UVB_sens_C"/>
</dbReference>
<dbReference type="InterPro" id="IPR006968">
    <property type="entry name" value="RUS_fam"/>
</dbReference>
<protein>
    <submittedName>
        <fullName evidence="9">Uncharacterized protein</fullName>
    </submittedName>
</protein>
<feature type="domain" description="Protein root UVB sensitive/RUS" evidence="7">
    <location>
        <begin position="3"/>
        <end position="77"/>
    </location>
</feature>
<name>A0AAD9NXS1_RIDPI</name>
<feature type="transmembrane region" description="Helical" evidence="6">
    <location>
        <begin position="12"/>
        <end position="28"/>
    </location>
</feature>
<dbReference type="Pfam" id="PF24160">
    <property type="entry name" value="UVB_sens_C"/>
    <property type="match status" value="1"/>
</dbReference>
<dbReference type="GO" id="GO:0016020">
    <property type="term" value="C:membrane"/>
    <property type="evidence" value="ECO:0007669"/>
    <property type="project" value="UniProtKB-SubCell"/>
</dbReference>
<comment type="subcellular location">
    <subcellularLocation>
        <location evidence="1">Membrane</location>
    </subcellularLocation>
</comment>
<evidence type="ECO:0000256" key="5">
    <source>
        <dbReference type="ARBA" id="ARBA00023136"/>
    </source>
</evidence>
<gene>
    <name evidence="9" type="ORF">NP493_265g01017</name>
</gene>
<reference evidence="9" key="1">
    <citation type="journal article" date="2023" name="Mol. Biol. Evol.">
        <title>Third-Generation Sequencing Reveals the Adaptive Role of the Epigenome in Three Deep-Sea Polychaetes.</title>
        <authorList>
            <person name="Perez M."/>
            <person name="Aroh O."/>
            <person name="Sun Y."/>
            <person name="Lan Y."/>
            <person name="Juniper S.K."/>
            <person name="Young C.R."/>
            <person name="Angers B."/>
            <person name="Qian P.Y."/>
        </authorList>
    </citation>
    <scope>NUCLEOTIDE SEQUENCE</scope>
    <source>
        <strain evidence="9">R07B-5</strain>
    </source>
</reference>
<dbReference type="Proteomes" id="UP001209878">
    <property type="component" value="Unassembled WGS sequence"/>
</dbReference>
<keyword evidence="3 6" id="KW-0812">Transmembrane</keyword>
<comment type="caution">
    <text evidence="9">The sequence shown here is derived from an EMBL/GenBank/DDBJ whole genome shotgun (WGS) entry which is preliminary data.</text>
</comment>
<feature type="transmembrane region" description="Helical" evidence="6">
    <location>
        <begin position="34"/>
        <end position="51"/>
    </location>
</feature>
<dbReference type="InterPro" id="IPR054549">
    <property type="entry name" value="UVB_sens_RUS_dom"/>
</dbReference>
<dbReference type="PANTHER" id="PTHR12770:SF31">
    <property type="entry name" value="RUS FAMILY MEMBER 1"/>
    <property type="match status" value="1"/>
</dbReference>
<dbReference type="Pfam" id="PF04884">
    <property type="entry name" value="UVB_sens_prot"/>
    <property type="match status" value="1"/>
</dbReference>
<dbReference type="EMBL" id="JAODUO010000264">
    <property type="protein sequence ID" value="KAK2184456.1"/>
    <property type="molecule type" value="Genomic_DNA"/>
</dbReference>
<evidence type="ECO:0000256" key="1">
    <source>
        <dbReference type="ARBA" id="ARBA00004370"/>
    </source>
</evidence>
<comment type="similarity">
    <text evidence="2">Belongs to the RUS1 family.</text>
</comment>
<evidence type="ECO:0000259" key="8">
    <source>
        <dbReference type="Pfam" id="PF24160"/>
    </source>
</evidence>
<evidence type="ECO:0000256" key="4">
    <source>
        <dbReference type="ARBA" id="ARBA00022989"/>
    </source>
</evidence>
<organism evidence="9 10">
    <name type="scientific">Ridgeia piscesae</name>
    <name type="common">Tubeworm</name>
    <dbReference type="NCBI Taxonomy" id="27915"/>
    <lineage>
        <taxon>Eukaryota</taxon>
        <taxon>Metazoa</taxon>
        <taxon>Spiralia</taxon>
        <taxon>Lophotrochozoa</taxon>
        <taxon>Annelida</taxon>
        <taxon>Polychaeta</taxon>
        <taxon>Sedentaria</taxon>
        <taxon>Canalipalpata</taxon>
        <taxon>Sabellida</taxon>
        <taxon>Siboglinidae</taxon>
        <taxon>Ridgeia</taxon>
    </lineage>
</organism>
<keyword evidence="10" id="KW-1185">Reference proteome</keyword>
<evidence type="ECO:0000313" key="9">
    <source>
        <dbReference type="EMBL" id="KAK2184456.1"/>
    </source>
</evidence>
<evidence type="ECO:0000313" key="10">
    <source>
        <dbReference type="Proteomes" id="UP001209878"/>
    </source>
</evidence>
<evidence type="ECO:0000256" key="3">
    <source>
        <dbReference type="ARBA" id="ARBA00022692"/>
    </source>
</evidence>
<dbReference type="PANTHER" id="PTHR12770">
    <property type="entry name" value="RUS1 FAMILY PROTEIN C16ORF58"/>
    <property type="match status" value="1"/>
</dbReference>
<keyword evidence="5 6" id="KW-0472">Membrane</keyword>
<sequence length="252" mass="28792">MCQAKDGSQETLVNLIALLCNLALIPMVTGKPVVIWTLFFVFTILHLYTNYRAVSAVTMETFNPTRLHIVLQRYLSSGFEHLTSVKSANRLEPILMRTRRQFSVNLGTSVGVIAKNFSELKTLATLYKDSNYLLAVDLRKGAINIALHEDSDAHNELMAVYQAEVIEYASRHKHITYRRRTDMSLLQKVIAAARNNDVIGLLTLSRQLTLETFPHFVKLAENEGWLTQVALLCADEWRSRWDVREHEWTSLS</sequence>
<evidence type="ECO:0000256" key="6">
    <source>
        <dbReference type="SAM" id="Phobius"/>
    </source>
</evidence>
<dbReference type="AlphaFoldDB" id="A0AAD9NXS1"/>